<dbReference type="EMBL" id="PPGH01000018">
    <property type="protein sequence ID" value="PQJ97156.1"/>
    <property type="molecule type" value="Genomic_DNA"/>
</dbReference>
<dbReference type="OrthoDB" id="9793746at2"/>
<comment type="caution">
    <text evidence="2">The sequence shown here is derived from an EMBL/GenBank/DDBJ whole genome shotgun (WGS) entry which is preliminary data.</text>
</comment>
<feature type="transmembrane region" description="Helical" evidence="1">
    <location>
        <begin position="12"/>
        <end position="33"/>
    </location>
</feature>
<reference evidence="2 3" key="1">
    <citation type="submission" date="2018-01" db="EMBL/GenBank/DDBJ databases">
        <title>The complete genome sequence of Chromatium okenii LaCa, a purple sulfur bacterium with a turbulent life.</title>
        <authorList>
            <person name="Luedin S.M."/>
            <person name="Liechti N."/>
            <person name="Storelli N."/>
            <person name="Danza F."/>
            <person name="Wittwer M."/>
            <person name="Pothier J.F."/>
            <person name="Tonolla M.A."/>
        </authorList>
    </citation>
    <scope>NUCLEOTIDE SEQUENCE [LARGE SCALE GENOMIC DNA]</scope>
    <source>
        <strain evidence="2 3">LaCa</strain>
    </source>
</reference>
<keyword evidence="1" id="KW-0812">Transmembrane</keyword>
<dbReference type="Proteomes" id="UP000239936">
    <property type="component" value="Unassembled WGS sequence"/>
</dbReference>
<keyword evidence="1" id="KW-1133">Transmembrane helix</keyword>
<feature type="transmembrane region" description="Helical" evidence="1">
    <location>
        <begin position="96"/>
        <end position="114"/>
    </location>
</feature>
<name>A0A2S7XU22_9GAMM</name>
<feature type="transmembrane region" description="Helical" evidence="1">
    <location>
        <begin position="69"/>
        <end position="90"/>
    </location>
</feature>
<evidence type="ECO:0000313" key="2">
    <source>
        <dbReference type="EMBL" id="PQJ97156.1"/>
    </source>
</evidence>
<keyword evidence="1" id="KW-0472">Membrane</keyword>
<evidence type="ECO:0000313" key="3">
    <source>
        <dbReference type="Proteomes" id="UP000239936"/>
    </source>
</evidence>
<proteinExistence type="predicted"/>
<gene>
    <name evidence="2" type="ORF">CXB77_04155</name>
</gene>
<accession>A0A2S7XU22</accession>
<sequence length="130" mass="14705">MINTRRGEQLGWKFGWLGSFIWVAVLSGVFFWQGKWLESASGVLLSITAIAAIHKFAPWHYPTQPYWKLMLAPYSLMGASIVWAIWVFGGITANDFNAWSLLSLLPLLIPFGTLSRRTWVDGEPPSHLIK</sequence>
<dbReference type="AlphaFoldDB" id="A0A2S7XU22"/>
<dbReference type="RefSeq" id="WP_105072895.1">
    <property type="nucleotide sequence ID" value="NZ_PPGH01000018.1"/>
</dbReference>
<organism evidence="2 3">
    <name type="scientific">Chromatium okenii</name>
    <dbReference type="NCBI Taxonomy" id="61644"/>
    <lineage>
        <taxon>Bacteria</taxon>
        <taxon>Pseudomonadati</taxon>
        <taxon>Pseudomonadota</taxon>
        <taxon>Gammaproteobacteria</taxon>
        <taxon>Chromatiales</taxon>
        <taxon>Chromatiaceae</taxon>
        <taxon>Chromatium</taxon>
    </lineage>
</organism>
<evidence type="ECO:0000256" key="1">
    <source>
        <dbReference type="SAM" id="Phobius"/>
    </source>
</evidence>
<keyword evidence="3" id="KW-1185">Reference proteome</keyword>
<protein>
    <submittedName>
        <fullName evidence="2">Uncharacterized protein</fullName>
    </submittedName>
</protein>